<dbReference type="Proteomes" id="UP000279236">
    <property type="component" value="Unassembled WGS sequence"/>
</dbReference>
<comment type="caution">
    <text evidence="2">The sequence shown here is derived from an EMBL/GenBank/DDBJ whole genome shotgun (WGS) entry which is preliminary data.</text>
</comment>
<dbReference type="RefSeq" id="XP_028474083.1">
    <property type="nucleotide sequence ID" value="XM_028617620.1"/>
</dbReference>
<keyword evidence="3" id="KW-1185">Reference proteome</keyword>
<evidence type="ECO:0000313" key="2">
    <source>
        <dbReference type="EMBL" id="RSH78936.1"/>
    </source>
</evidence>
<evidence type="ECO:0000256" key="1">
    <source>
        <dbReference type="SAM" id="MobiDB-lite"/>
    </source>
</evidence>
<organism evidence="2 3">
    <name type="scientific">Apiotrichum porosum</name>
    <dbReference type="NCBI Taxonomy" id="105984"/>
    <lineage>
        <taxon>Eukaryota</taxon>
        <taxon>Fungi</taxon>
        <taxon>Dikarya</taxon>
        <taxon>Basidiomycota</taxon>
        <taxon>Agaricomycotina</taxon>
        <taxon>Tremellomycetes</taxon>
        <taxon>Trichosporonales</taxon>
        <taxon>Trichosporonaceae</taxon>
        <taxon>Apiotrichum</taxon>
    </lineage>
</organism>
<gene>
    <name evidence="2" type="ORF">EHS24_001859</name>
</gene>
<proteinExistence type="predicted"/>
<name>A0A427XJB5_9TREE</name>
<reference evidence="2 3" key="1">
    <citation type="submission" date="2018-11" db="EMBL/GenBank/DDBJ databases">
        <title>Genome sequence of Apiotrichum porosum DSM 27194.</title>
        <authorList>
            <person name="Aliyu H."/>
            <person name="Gorte O."/>
            <person name="Ochsenreither K."/>
        </authorList>
    </citation>
    <scope>NUCLEOTIDE SEQUENCE [LARGE SCALE GENOMIC DNA]</scope>
    <source>
        <strain evidence="2 3">DSM 27194</strain>
    </source>
</reference>
<protein>
    <submittedName>
        <fullName evidence="2">Uncharacterized protein</fullName>
    </submittedName>
</protein>
<sequence>MDPGKELPAGSRGAGNTHSLPTSNAASLVATEVDGLSSSTDGQSYLVKPFKSPPSGYGPTTSNYKPLDNDALNHMVTNSNDVWLDSNYFPHIVDMILSYPENWPAVRQVSTAYLAKITPLLFEHIVIRSAELSSSDMWSRYRIRPDPPFPTAFTVTGTTGTQVWPPAFYQGFPEAPIKQPDMVAKLALLEHTHTIDIHFGSDEDDLNWICQTVLCAIETVRLFWCSATALDERRFSQLPPFEPNNLVLFPFDLDGNIFRLNADEIKDSWTIEPIYKSHKIVSNVYMSCEMGPYLTPAWDGNACSFANHTVYYFHDEEDGQRLQIFASLGRRSTTAAASWQHWEAAILEIGCLLVWDVPDRTTLTIVNFPTNPTLPVFPFVATDPKEVFKNLLQLEIRHPDDTENESIELVAQVKFLSKEEYIDKVGRQTFELETVP</sequence>
<feature type="region of interest" description="Disordered" evidence="1">
    <location>
        <begin position="38"/>
        <end position="64"/>
    </location>
</feature>
<evidence type="ECO:0000313" key="3">
    <source>
        <dbReference type="Proteomes" id="UP000279236"/>
    </source>
</evidence>
<dbReference type="GeneID" id="39586402"/>
<accession>A0A427XJB5</accession>
<dbReference type="EMBL" id="RSCE01000011">
    <property type="protein sequence ID" value="RSH78936.1"/>
    <property type="molecule type" value="Genomic_DNA"/>
</dbReference>
<dbReference type="AlphaFoldDB" id="A0A427XJB5"/>
<feature type="region of interest" description="Disordered" evidence="1">
    <location>
        <begin position="1"/>
        <end position="22"/>
    </location>
</feature>